<proteinExistence type="predicted"/>
<dbReference type="InterPro" id="IPR050204">
    <property type="entry name" value="AraC_XylS_family_regulators"/>
</dbReference>
<dbReference type="InterPro" id="IPR018062">
    <property type="entry name" value="HTH_AraC-typ_CS"/>
</dbReference>
<organism evidence="6 7">
    <name type="scientific">Pseudonocardia eucalypti</name>
    <dbReference type="NCBI Taxonomy" id="648755"/>
    <lineage>
        <taxon>Bacteria</taxon>
        <taxon>Bacillati</taxon>
        <taxon>Actinomycetota</taxon>
        <taxon>Actinomycetes</taxon>
        <taxon>Pseudonocardiales</taxon>
        <taxon>Pseudonocardiaceae</taxon>
        <taxon>Pseudonocardia</taxon>
    </lineage>
</organism>
<evidence type="ECO:0000256" key="2">
    <source>
        <dbReference type="ARBA" id="ARBA00023125"/>
    </source>
</evidence>
<evidence type="ECO:0000256" key="1">
    <source>
        <dbReference type="ARBA" id="ARBA00023015"/>
    </source>
</evidence>
<keyword evidence="7" id="KW-1185">Reference proteome</keyword>
<keyword evidence="1" id="KW-0805">Transcription regulation</keyword>
<evidence type="ECO:0000313" key="7">
    <source>
        <dbReference type="Proteomes" id="UP001428817"/>
    </source>
</evidence>
<dbReference type="PANTHER" id="PTHR46796:SF7">
    <property type="entry name" value="ARAC FAMILY TRANSCRIPTIONAL REGULATOR"/>
    <property type="match status" value="1"/>
</dbReference>
<dbReference type="SMART" id="SM00342">
    <property type="entry name" value="HTH_ARAC"/>
    <property type="match status" value="1"/>
</dbReference>
<gene>
    <name evidence="6" type="ORF">GCM10023321_63040</name>
</gene>
<dbReference type="InterPro" id="IPR009057">
    <property type="entry name" value="Homeodomain-like_sf"/>
</dbReference>
<dbReference type="RefSeq" id="WP_185065468.1">
    <property type="nucleotide sequence ID" value="NZ_BAABJP010000039.1"/>
</dbReference>
<dbReference type="InterPro" id="IPR018060">
    <property type="entry name" value="HTH_AraC"/>
</dbReference>
<dbReference type="Pfam" id="PF12833">
    <property type="entry name" value="HTH_18"/>
    <property type="match status" value="1"/>
</dbReference>
<protein>
    <submittedName>
        <fullName evidence="6">AraC family transcriptional regulator</fullName>
    </submittedName>
</protein>
<dbReference type="PROSITE" id="PS01124">
    <property type="entry name" value="HTH_ARAC_FAMILY_2"/>
    <property type="match status" value="1"/>
</dbReference>
<evidence type="ECO:0000256" key="3">
    <source>
        <dbReference type="ARBA" id="ARBA00023163"/>
    </source>
</evidence>
<dbReference type="EMBL" id="BAABJP010000039">
    <property type="protein sequence ID" value="GAA5168640.1"/>
    <property type="molecule type" value="Genomic_DNA"/>
</dbReference>
<keyword evidence="2" id="KW-0238">DNA-binding</keyword>
<evidence type="ECO:0000313" key="6">
    <source>
        <dbReference type="EMBL" id="GAA5168640.1"/>
    </source>
</evidence>
<dbReference type="Proteomes" id="UP001428817">
    <property type="component" value="Unassembled WGS sequence"/>
</dbReference>
<evidence type="ECO:0000256" key="4">
    <source>
        <dbReference type="SAM" id="MobiDB-lite"/>
    </source>
</evidence>
<keyword evidence="3" id="KW-0804">Transcription</keyword>
<dbReference type="PANTHER" id="PTHR46796">
    <property type="entry name" value="HTH-TYPE TRANSCRIPTIONAL ACTIVATOR RHAS-RELATED"/>
    <property type="match status" value="1"/>
</dbReference>
<accession>A0ABP9QWS8</accession>
<dbReference type="SUPFAM" id="SSF46689">
    <property type="entry name" value="Homeodomain-like"/>
    <property type="match status" value="2"/>
</dbReference>
<dbReference type="Gene3D" id="1.10.10.60">
    <property type="entry name" value="Homeodomain-like"/>
    <property type="match status" value="2"/>
</dbReference>
<sequence length="309" mass="33342">MDVLSDAVTAMRTGRPHSNRTRRAGGWAMRFRPVSAAGFHVVLEGSCWLLPKDHEPVRLGAGDVVCLLPQVIDYAVADDPDTPLAEVPVSSLSEALAGPPSAAGGPVGATVMLCGAYLLDERRPHPLLAELPRFIHLPARVGSRTELRAAVDLLGSELDRPGQGSDVIVPALLDMLLLYILRAWYSEQVAQGVPIGWAGALADAPVSAALRAIHRDPARQWTVERLGAEGGLSRAAFARRFSALVGRPPLAYLTWWRMTLAARMLRESDAPLHAVATRTGYASEFAFAKAFKREFGTAPGGYRKATERR</sequence>
<dbReference type="Pfam" id="PF12852">
    <property type="entry name" value="Cupin_6"/>
    <property type="match status" value="1"/>
</dbReference>
<name>A0ABP9QWS8_9PSEU</name>
<reference evidence="7" key="1">
    <citation type="journal article" date="2019" name="Int. J. Syst. Evol. Microbiol.">
        <title>The Global Catalogue of Microorganisms (GCM) 10K type strain sequencing project: providing services to taxonomists for standard genome sequencing and annotation.</title>
        <authorList>
            <consortium name="The Broad Institute Genomics Platform"/>
            <consortium name="The Broad Institute Genome Sequencing Center for Infectious Disease"/>
            <person name="Wu L."/>
            <person name="Ma J."/>
        </authorList>
    </citation>
    <scope>NUCLEOTIDE SEQUENCE [LARGE SCALE GENOMIC DNA]</scope>
    <source>
        <strain evidence="7">JCM 18303</strain>
    </source>
</reference>
<feature type="region of interest" description="Disordered" evidence="4">
    <location>
        <begin position="1"/>
        <end position="22"/>
    </location>
</feature>
<evidence type="ECO:0000259" key="5">
    <source>
        <dbReference type="PROSITE" id="PS01124"/>
    </source>
</evidence>
<comment type="caution">
    <text evidence="6">The sequence shown here is derived from an EMBL/GenBank/DDBJ whole genome shotgun (WGS) entry which is preliminary data.</text>
</comment>
<dbReference type="InterPro" id="IPR032783">
    <property type="entry name" value="AraC_lig"/>
</dbReference>
<feature type="domain" description="HTH araC/xylS-type" evidence="5">
    <location>
        <begin position="207"/>
        <end position="305"/>
    </location>
</feature>
<dbReference type="PROSITE" id="PS00041">
    <property type="entry name" value="HTH_ARAC_FAMILY_1"/>
    <property type="match status" value="1"/>
</dbReference>